<comment type="subcellular location">
    <subcellularLocation>
        <location evidence="1">Membrane</location>
        <topology evidence="1">Multi-pass membrane protein</topology>
    </subcellularLocation>
</comment>
<evidence type="ECO:0000256" key="2">
    <source>
        <dbReference type="ARBA" id="ARBA00022692"/>
    </source>
</evidence>
<evidence type="ECO:0000313" key="7">
    <source>
        <dbReference type="Proteomes" id="UP000184221"/>
    </source>
</evidence>
<name>A0A1M5UKW4_9RHOB</name>
<evidence type="ECO:0000256" key="1">
    <source>
        <dbReference type="ARBA" id="ARBA00004141"/>
    </source>
</evidence>
<protein>
    <submittedName>
        <fullName evidence="6">Uncharacterized protein involved in cysteine biosynthesis</fullName>
    </submittedName>
</protein>
<organism evidence="6 7">
    <name type="scientific">Marivita hallyeonensis</name>
    <dbReference type="NCBI Taxonomy" id="996342"/>
    <lineage>
        <taxon>Bacteria</taxon>
        <taxon>Pseudomonadati</taxon>
        <taxon>Pseudomonadota</taxon>
        <taxon>Alphaproteobacteria</taxon>
        <taxon>Rhodobacterales</taxon>
        <taxon>Roseobacteraceae</taxon>
        <taxon>Marivita</taxon>
    </lineage>
</organism>
<dbReference type="OrthoDB" id="5421146at2"/>
<dbReference type="AlphaFoldDB" id="A0A1M5UKW4"/>
<dbReference type="Proteomes" id="UP000184221">
    <property type="component" value="Unassembled WGS sequence"/>
</dbReference>
<evidence type="ECO:0000313" key="6">
    <source>
        <dbReference type="EMBL" id="SHH63581.1"/>
    </source>
</evidence>
<dbReference type="InterPro" id="IPR059112">
    <property type="entry name" value="CysZ/EI24"/>
</dbReference>
<feature type="transmembrane region" description="Helical" evidence="5">
    <location>
        <begin position="152"/>
        <end position="171"/>
    </location>
</feature>
<dbReference type="RefSeq" id="WP_072778155.1">
    <property type="nucleotide sequence ID" value="NZ_FQXC01000003.1"/>
</dbReference>
<feature type="transmembrane region" description="Helical" evidence="5">
    <location>
        <begin position="66"/>
        <end position="87"/>
    </location>
</feature>
<dbReference type="EMBL" id="FQXC01000003">
    <property type="protein sequence ID" value="SHH63581.1"/>
    <property type="molecule type" value="Genomic_DNA"/>
</dbReference>
<feature type="transmembrane region" description="Helical" evidence="5">
    <location>
        <begin position="191"/>
        <end position="214"/>
    </location>
</feature>
<evidence type="ECO:0000256" key="3">
    <source>
        <dbReference type="ARBA" id="ARBA00022989"/>
    </source>
</evidence>
<reference evidence="6 7" key="1">
    <citation type="submission" date="2016-11" db="EMBL/GenBank/DDBJ databases">
        <authorList>
            <person name="Jaros S."/>
            <person name="Januszkiewicz K."/>
            <person name="Wedrychowicz H."/>
        </authorList>
    </citation>
    <scope>NUCLEOTIDE SEQUENCE [LARGE SCALE GENOMIC DNA]</scope>
    <source>
        <strain evidence="6 7">DSM 29431</strain>
    </source>
</reference>
<feature type="transmembrane region" description="Helical" evidence="5">
    <location>
        <begin position="21"/>
        <end position="46"/>
    </location>
</feature>
<keyword evidence="3 5" id="KW-1133">Transmembrane helix</keyword>
<evidence type="ECO:0000256" key="5">
    <source>
        <dbReference type="SAM" id="Phobius"/>
    </source>
</evidence>
<accession>A0A1M5UKW4</accession>
<keyword evidence="2 5" id="KW-0812">Transmembrane</keyword>
<dbReference type="STRING" id="996342.SAMN05443551_2690"/>
<sequence>MILRSFFLTLGQLGDARFRKVLFLGVGLGFALLVVFFAGLMWLLGAMLGPEATLPFIGEVTWLDDLISWTALLSMMILSVFLMVPVASAITSMFLDDVADAVEDRHYAHLPKADRVPWSDALRDTVNFLGVLVAANVFAVVLYILFPPFSLFIFWGLNGFLLGREYFTLAAMRREGRAGAKALRKRHSGKIWVAGTLMAMPLSLPLVNLVIPILGAATFTHLYHQIQGQAPSG</sequence>
<gene>
    <name evidence="6" type="ORF">SAMN05443551_2690</name>
</gene>
<keyword evidence="4 5" id="KW-0472">Membrane</keyword>
<evidence type="ECO:0000256" key="4">
    <source>
        <dbReference type="ARBA" id="ARBA00023136"/>
    </source>
</evidence>
<feature type="transmembrane region" description="Helical" evidence="5">
    <location>
        <begin position="125"/>
        <end position="146"/>
    </location>
</feature>
<keyword evidence="7" id="KW-1185">Reference proteome</keyword>
<proteinExistence type="predicted"/>
<dbReference type="Pfam" id="PF07264">
    <property type="entry name" value="EI24"/>
    <property type="match status" value="1"/>
</dbReference>